<dbReference type="CDD" id="cd00643">
    <property type="entry name" value="HMG-CoA_reductase_classI"/>
    <property type="match status" value="1"/>
</dbReference>
<evidence type="ECO:0000256" key="2">
    <source>
        <dbReference type="ARBA" id="ARBA00012999"/>
    </source>
</evidence>
<dbReference type="PANTHER" id="PTHR10572">
    <property type="entry name" value="3-HYDROXY-3-METHYLGLUTARYL-COENZYME A REDUCTASE"/>
    <property type="match status" value="1"/>
</dbReference>
<dbReference type="PROSITE" id="PS00318">
    <property type="entry name" value="HMG_COA_REDUCTASE_2"/>
    <property type="match status" value="1"/>
</dbReference>
<comment type="similarity">
    <text evidence="1">Belongs to the HMG-CoA reductase family.</text>
</comment>
<dbReference type="SUPFAM" id="SSF56542">
    <property type="entry name" value="Substrate-binding domain of HMG-CoA reductase"/>
    <property type="match status" value="1"/>
</dbReference>
<dbReference type="GO" id="GO:0015936">
    <property type="term" value="P:coenzyme A metabolic process"/>
    <property type="evidence" value="ECO:0007669"/>
    <property type="project" value="InterPro"/>
</dbReference>
<dbReference type="PROSITE" id="PS00066">
    <property type="entry name" value="HMG_COA_REDUCTASE_1"/>
    <property type="match status" value="1"/>
</dbReference>
<evidence type="ECO:0000256" key="1">
    <source>
        <dbReference type="ARBA" id="ARBA00007661"/>
    </source>
</evidence>
<dbReference type="PROSITE" id="PS50065">
    <property type="entry name" value="HMG_COA_REDUCTASE_4"/>
    <property type="match status" value="1"/>
</dbReference>
<protein>
    <recommendedName>
        <fullName evidence="2">hydroxymethylglutaryl-CoA reductase (NADPH)</fullName>
        <ecNumber evidence="2">1.1.1.34</ecNumber>
    </recommendedName>
</protein>
<comment type="caution">
    <text evidence="5">The sequence shown here is derived from an EMBL/GenBank/DDBJ whole genome shotgun (WGS) entry which is preliminary data.</text>
</comment>
<dbReference type="Gene3D" id="3.90.770.10">
    <property type="entry name" value="3-hydroxy-3-methylglutaryl-coenzyme A Reductase, Chain A, domain 2"/>
    <property type="match status" value="1"/>
</dbReference>
<evidence type="ECO:0000313" key="6">
    <source>
        <dbReference type="Proteomes" id="UP000229401"/>
    </source>
</evidence>
<keyword evidence="4" id="KW-0560">Oxidoreductase</keyword>
<sequence>MRIHSFLTLLERRELIEKAIGKKLTIIGTNCMIEEKKIHCENTIGTVPIPLGIAGPLSIKTKTSLNLYYVPLATTEGALVASINRGCKAISLSKGAQVYTEKKGVTRGPVFITNSLKEAYSLKEWLLIHVKDLIKIAESTSSHLTYLNQKIQIVGSSVFVRFSFDTQDAMGMNMVTIAVSKIAGYIEEKTGVKCGSVAGNFDIDKKPAWLNFIEGRGISVWAQANISKKILKEVLKTNAEEIYVVWIHKCLIGSAISGSLGFNSHFANIVGAFYIATGQDAAHIVEGSMGMTTLEKNKDGSISISVYLPAIMMGIIGGGTKLQSQHEALSVVGAKNPEELASVLGGAVLAGELSLLASLAQGSLASAHKKLGR</sequence>
<dbReference type="EMBL" id="PFLI01000045">
    <property type="protein sequence ID" value="PIY72390.1"/>
    <property type="molecule type" value="Genomic_DNA"/>
</dbReference>
<dbReference type="EC" id="1.1.1.34" evidence="2"/>
<dbReference type="GO" id="GO:0008299">
    <property type="term" value="P:isoprenoid biosynthetic process"/>
    <property type="evidence" value="ECO:0007669"/>
    <property type="project" value="InterPro"/>
</dbReference>
<dbReference type="InterPro" id="IPR009023">
    <property type="entry name" value="HMG_CoA_Rdtase_NAD(P)-bd_sf"/>
</dbReference>
<accession>A0A2M7QKL2</accession>
<dbReference type="GO" id="GO:0016126">
    <property type="term" value="P:sterol biosynthetic process"/>
    <property type="evidence" value="ECO:0007669"/>
    <property type="project" value="TreeGrafter"/>
</dbReference>
<evidence type="ECO:0000256" key="3">
    <source>
        <dbReference type="ARBA" id="ARBA00022857"/>
    </source>
</evidence>
<dbReference type="InterPro" id="IPR023074">
    <property type="entry name" value="HMG_CoA_Rdtase_cat_sf"/>
</dbReference>
<gene>
    <name evidence="5" type="ORF">COY87_01150</name>
</gene>
<evidence type="ECO:0000313" key="5">
    <source>
        <dbReference type="EMBL" id="PIY72390.1"/>
    </source>
</evidence>
<reference evidence="6" key="1">
    <citation type="submission" date="2017-09" db="EMBL/GenBank/DDBJ databases">
        <title>Depth-based differentiation of microbial function through sediment-hosted aquifers and enrichment of novel symbionts in the deep terrestrial subsurface.</title>
        <authorList>
            <person name="Probst A.J."/>
            <person name="Ladd B."/>
            <person name="Jarett J.K."/>
            <person name="Geller-Mcgrath D.E."/>
            <person name="Sieber C.M.K."/>
            <person name="Emerson J.B."/>
            <person name="Anantharaman K."/>
            <person name="Thomas B.C."/>
            <person name="Malmstrom R."/>
            <person name="Stieglmeier M."/>
            <person name="Klingl A."/>
            <person name="Woyke T."/>
            <person name="Ryan C.M."/>
            <person name="Banfield J.F."/>
        </authorList>
    </citation>
    <scope>NUCLEOTIDE SEQUENCE [LARGE SCALE GENOMIC DNA]</scope>
</reference>
<dbReference type="SUPFAM" id="SSF55035">
    <property type="entry name" value="NAD-binding domain of HMG-CoA reductase"/>
    <property type="match status" value="1"/>
</dbReference>
<keyword evidence="3" id="KW-0521">NADP</keyword>
<dbReference type="Gene3D" id="3.30.70.420">
    <property type="entry name" value="Hydroxymethylglutaryl-CoA reductase, class I/II, NAD/NADP-binding domain"/>
    <property type="match status" value="1"/>
</dbReference>
<dbReference type="PRINTS" id="PR00071">
    <property type="entry name" value="HMGCOARDTASE"/>
</dbReference>
<proteinExistence type="inferred from homology"/>
<evidence type="ECO:0000256" key="4">
    <source>
        <dbReference type="ARBA" id="ARBA00023002"/>
    </source>
</evidence>
<dbReference type="InterPro" id="IPR009029">
    <property type="entry name" value="HMG_CoA_Rdtase_sub-bd_dom_sf"/>
</dbReference>
<dbReference type="PANTHER" id="PTHR10572:SF24">
    <property type="entry name" value="3-HYDROXY-3-METHYLGLUTARYL-COENZYME A REDUCTASE"/>
    <property type="match status" value="1"/>
</dbReference>
<dbReference type="InterPro" id="IPR004554">
    <property type="entry name" value="HMG_CoA_Rdtase_eu_arc"/>
</dbReference>
<dbReference type="InterPro" id="IPR023076">
    <property type="entry name" value="HMG_CoA_Rdtase_CS"/>
</dbReference>
<name>A0A2M7QKL2_9BACT</name>
<dbReference type="GO" id="GO:0004420">
    <property type="term" value="F:hydroxymethylglutaryl-CoA reductase (NADPH) activity"/>
    <property type="evidence" value="ECO:0007669"/>
    <property type="project" value="UniProtKB-EC"/>
</dbReference>
<dbReference type="InterPro" id="IPR002202">
    <property type="entry name" value="HMG_CoA_Rdtase"/>
</dbReference>
<organism evidence="5 6">
    <name type="scientific">Candidatus Roizmanbacteria bacterium CG_4_10_14_0_8_um_filter_33_9</name>
    <dbReference type="NCBI Taxonomy" id="1974826"/>
    <lineage>
        <taxon>Bacteria</taxon>
        <taxon>Candidatus Roizmaniibacteriota</taxon>
    </lineage>
</organism>
<dbReference type="Pfam" id="PF00368">
    <property type="entry name" value="HMG-CoA_red"/>
    <property type="match status" value="1"/>
</dbReference>
<dbReference type="AlphaFoldDB" id="A0A2M7QKL2"/>
<dbReference type="Proteomes" id="UP000229401">
    <property type="component" value="Unassembled WGS sequence"/>
</dbReference>